<dbReference type="RefSeq" id="XP_033581204.1">
    <property type="nucleotide sequence ID" value="XM_033715175.1"/>
</dbReference>
<dbReference type="OrthoDB" id="5213630at2759"/>
<dbReference type="Proteomes" id="UP000504636">
    <property type="component" value="Unplaced"/>
</dbReference>
<evidence type="ECO:0000313" key="2">
    <source>
        <dbReference type="EMBL" id="KAF2814240.1"/>
    </source>
</evidence>
<gene>
    <name evidence="2 4" type="ORF">BDZ99DRAFT_380058</name>
</gene>
<keyword evidence="3" id="KW-1185">Reference proteome</keyword>
<reference evidence="4" key="3">
    <citation type="submission" date="2025-04" db="UniProtKB">
        <authorList>
            <consortium name="RefSeq"/>
        </authorList>
    </citation>
    <scope>IDENTIFICATION</scope>
    <source>
        <strain evidence="4">CBS 304.34</strain>
    </source>
</reference>
<protein>
    <submittedName>
        <fullName evidence="2 4">Uncharacterized protein</fullName>
    </submittedName>
</protein>
<organism evidence="2">
    <name type="scientific">Mytilinidion resinicola</name>
    <dbReference type="NCBI Taxonomy" id="574789"/>
    <lineage>
        <taxon>Eukaryota</taxon>
        <taxon>Fungi</taxon>
        <taxon>Dikarya</taxon>
        <taxon>Ascomycota</taxon>
        <taxon>Pezizomycotina</taxon>
        <taxon>Dothideomycetes</taxon>
        <taxon>Pleosporomycetidae</taxon>
        <taxon>Mytilinidiales</taxon>
        <taxon>Mytilinidiaceae</taxon>
        <taxon>Mytilinidion</taxon>
    </lineage>
</organism>
<proteinExistence type="predicted"/>
<sequence length="384" mass="44300">MTGIEFASQPQSVASENAAAESPLILPPVSPKRLSVSAYSGSDCDPEVQFNLRTSGVALHDELQFELTEERKLREKAESELCEMKSKAKDIRQRWKLAARELNKIQRQGQGSGFYQVTDNYLIDLITRLRYNIRNIAIQYFSEPLDRVRRPLENSVLYATLESTTPGSDKFFEYLLSSAQRPKIIQAFFWNVLVDDVFNRFRWAGRGSRSMWKLYSILKPDTEGKTYLNPEAEKRFHVWRANTVGLLLDSMTRELSHEVDEEVQQWKAKTIDQVEAVIYWYRSPDSEGYQEEFLRILDEALELDKEISRQVTGVRFLFHEQESNPVFDPSMMELEKDEKVSGGKQKVSLVTSPAVVKRGKSTGESFNEATLLLRMEVTCEDPRR</sequence>
<reference evidence="4" key="2">
    <citation type="submission" date="2020-04" db="EMBL/GenBank/DDBJ databases">
        <authorList>
            <consortium name="NCBI Genome Project"/>
        </authorList>
    </citation>
    <scope>NUCLEOTIDE SEQUENCE</scope>
    <source>
        <strain evidence="4">CBS 304.34</strain>
    </source>
</reference>
<dbReference type="AlphaFoldDB" id="A0A6A6YZQ4"/>
<name>A0A6A6YZQ4_9PEZI</name>
<accession>A0A6A6YZQ4</accession>
<evidence type="ECO:0000313" key="4">
    <source>
        <dbReference type="RefSeq" id="XP_033581204.1"/>
    </source>
</evidence>
<evidence type="ECO:0000313" key="3">
    <source>
        <dbReference type="Proteomes" id="UP000504636"/>
    </source>
</evidence>
<dbReference type="EMBL" id="MU003695">
    <property type="protein sequence ID" value="KAF2814240.1"/>
    <property type="molecule type" value="Genomic_DNA"/>
</dbReference>
<feature type="region of interest" description="Disordered" evidence="1">
    <location>
        <begin position="1"/>
        <end position="24"/>
    </location>
</feature>
<dbReference type="GeneID" id="54456068"/>
<evidence type="ECO:0000256" key="1">
    <source>
        <dbReference type="SAM" id="MobiDB-lite"/>
    </source>
</evidence>
<reference evidence="2 4" key="1">
    <citation type="journal article" date="2020" name="Stud. Mycol.">
        <title>101 Dothideomycetes genomes: a test case for predicting lifestyles and emergence of pathogens.</title>
        <authorList>
            <person name="Haridas S."/>
            <person name="Albert R."/>
            <person name="Binder M."/>
            <person name="Bloem J."/>
            <person name="Labutti K."/>
            <person name="Salamov A."/>
            <person name="Andreopoulos B."/>
            <person name="Baker S."/>
            <person name="Barry K."/>
            <person name="Bills G."/>
            <person name="Bluhm B."/>
            <person name="Cannon C."/>
            <person name="Castanera R."/>
            <person name="Culley D."/>
            <person name="Daum C."/>
            <person name="Ezra D."/>
            <person name="Gonzalez J."/>
            <person name="Henrissat B."/>
            <person name="Kuo A."/>
            <person name="Liang C."/>
            <person name="Lipzen A."/>
            <person name="Lutzoni F."/>
            <person name="Magnuson J."/>
            <person name="Mondo S."/>
            <person name="Nolan M."/>
            <person name="Ohm R."/>
            <person name="Pangilinan J."/>
            <person name="Park H.-J."/>
            <person name="Ramirez L."/>
            <person name="Alfaro M."/>
            <person name="Sun H."/>
            <person name="Tritt A."/>
            <person name="Yoshinaga Y."/>
            <person name="Zwiers L.-H."/>
            <person name="Turgeon B."/>
            <person name="Goodwin S."/>
            <person name="Spatafora J."/>
            <person name="Crous P."/>
            <person name="Grigoriev I."/>
        </authorList>
    </citation>
    <scope>NUCLEOTIDE SEQUENCE</scope>
    <source>
        <strain evidence="2 4">CBS 304.34</strain>
    </source>
</reference>